<proteinExistence type="predicted"/>
<dbReference type="GeneID" id="83697264"/>
<reference evidence="1 2" key="1">
    <citation type="submission" date="2021-01" db="EMBL/GenBank/DDBJ databases">
        <title>Chromosome sequence of Serratia proteamaculans strain 94 rif-r, isolated from spoiled beef.</title>
        <authorList>
            <person name="Zaytseva Y.V."/>
            <person name="Iablokov S.N."/>
            <person name="Klyukina A."/>
        </authorList>
    </citation>
    <scope>NUCLEOTIDE SEQUENCE [LARGE SCALE GENOMIC DNA]</scope>
    <source>
        <strain evidence="1 2">94 rif-r</strain>
    </source>
</reference>
<name>A0A7U0N9C9_SERPR</name>
<evidence type="ECO:0000313" key="2">
    <source>
        <dbReference type="Proteomes" id="UP000596176"/>
    </source>
</evidence>
<dbReference type="Proteomes" id="UP000596176">
    <property type="component" value="Chromosome"/>
</dbReference>
<dbReference type="AlphaFoldDB" id="A0A7U0N9C9"/>
<organism evidence="1 2">
    <name type="scientific">Serratia proteamaculans</name>
    <dbReference type="NCBI Taxonomy" id="28151"/>
    <lineage>
        <taxon>Bacteria</taxon>
        <taxon>Pseudomonadati</taxon>
        <taxon>Pseudomonadota</taxon>
        <taxon>Gammaproteobacteria</taxon>
        <taxon>Enterobacterales</taxon>
        <taxon>Yersiniaceae</taxon>
        <taxon>Serratia</taxon>
    </lineage>
</organism>
<evidence type="ECO:0000313" key="1">
    <source>
        <dbReference type="EMBL" id="QQX54893.1"/>
    </source>
</evidence>
<protein>
    <submittedName>
        <fullName evidence="1">Uncharacterized protein</fullName>
    </submittedName>
</protein>
<sequence>MVIKTTGRIVAETAFYELEVYKAEGEGLTMVKTYSSEEINSLTPRGRAITASPEDVIAVLKQAAKHIKPQNDPIIEAAGGIRRNRTHK</sequence>
<gene>
    <name evidence="1" type="ORF">JKX24_07795</name>
</gene>
<accession>A0A7U0N9C9</accession>
<dbReference type="EMBL" id="CP068391">
    <property type="protein sequence ID" value="QQX54893.1"/>
    <property type="molecule type" value="Genomic_DNA"/>
</dbReference>
<dbReference type="RefSeq" id="WP_099065066.1">
    <property type="nucleotide sequence ID" value="NZ_CAMISV010000015.1"/>
</dbReference>